<keyword evidence="8 12" id="KW-1133">Transmembrane helix</keyword>
<evidence type="ECO:0000256" key="2">
    <source>
        <dbReference type="ARBA" id="ARBA00008445"/>
    </source>
</evidence>
<geneLocation type="plastid" evidence="14"/>
<name>A0A1B0TI94_9FLOR</name>
<keyword evidence="6 12" id="KW-0812">Transmembrane</keyword>
<dbReference type="NCBIfam" id="TIGR00810">
    <property type="entry name" value="secG"/>
    <property type="match status" value="1"/>
</dbReference>
<evidence type="ECO:0000256" key="4">
    <source>
        <dbReference type="ARBA" id="ARBA00015435"/>
    </source>
</evidence>
<comment type="similarity">
    <text evidence="2">Belongs to the SecG family.</text>
</comment>
<dbReference type="EMBL" id="KR814486">
    <property type="protein sequence ID" value="ALN11885.1"/>
    <property type="molecule type" value="Genomic_DNA"/>
</dbReference>
<evidence type="ECO:0000256" key="7">
    <source>
        <dbReference type="ARBA" id="ARBA00022927"/>
    </source>
</evidence>
<feature type="chain" id="PRO_5011168629" description="Probable protein-export membrane protein SecG" evidence="13">
    <location>
        <begin position="26"/>
        <end position="68"/>
    </location>
</feature>
<feature type="transmembrane region" description="Helical" evidence="12">
    <location>
        <begin position="49"/>
        <end position="67"/>
    </location>
</feature>
<evidence type="ECO:0000256" key="10">
    <source>
        <dbReference type="ARBA" id="ARBA00023136"/>
    </source>
</evidence>
<gene>
    <name evidence="14" type="primary">petM</name>
</gene>
<keyword evidence="5" id="KW-0813">Transport</keyword>
<organism evidence="14">
    <name type="scientific">Campylaephora sungminbooi</name>
    <dbReference type="NCBI Taxonomy" id="1896769"/>
    <lineage>
        <taxon>Eukaryota</taxon>
        <taxon>Rhodophyta</taxon>
        <taxon>Florideophyceae</taxon>
        <taxon>Rhodymeniophycidae</taxon>
        <taxon>Ceramiales</taxon>
        <taxon>Ceramiaceae</taxon>
        <taxon>Campylaephora</taxon>
    </lineage>
</organism>
<keyword evidence="10 12" id="KW-0472">Membrane</keyword>
<dbReference type="GeneID" id="29078096"/>
<dbReference type="RefSeq" id="YP_009300519.1">
    <property type="nucleotide sequence ID" value="NC_031211.1"/>
</dbReference>
<evidence type="ECO:0000256" key="12">
    <source>
        <dbReference type="SAM" id="Phobius"/>
    </source>
</evidence>
<evidence type="ECO:0000256" key="6">
    <source>
        <dbReference type="ARBA" id="ARBA00022692"/>
    </source>
</evidence>
<evidence type="ECO:0000256" key="5">
    <source>
        <dbReference type="ARBA" id="ARBA00022448"/>
    </source>
</evidence>
<evidence type="ECO:0000256" key="1">
    <source>
        <dbReference type="ARBA" id="ARBA00004141"/>
    </source>
</evidence>
<keyword evidence="13" id="KW-0732">Signal</keyword>
<evidence type="ECO:0000313" key="14">
    <source>
        <dbReference type="EMBL" id="ALN11885.1"/>
    </source>
</evidence>
<evidence type="ECO:0000256" key="8">
    <source>
        <dbReference type="ARBA" id="ARBA00022989"/>
    </source>
</evidence>
<sequence length="68" mass="7970">MKFLWYLISLSIIFLILVSNPKANGVGNFINQDKIIKLNNNSQMLLQKIIMIMILLFFTLTIYCIIYL</sequence>
<protein>
    <recommendedName>
        <fullName evidence="4">Probable protein-export membrane protein SecG</fullName>
    </recommendedName>
    <alternativeName>
        <fullName evidence="3">Probable protein-export membrane protein secG</fullName>
    </alternativeName>
</protein>
<feature type="signal peptide" evidence="13">
    <location>
        <begin position="1"/>
        <end position="25"/>
    </location>
</feature>
<evidence type="ECO:0000256" key="13">
    <source>
        <dbReference type="SAM" id="SignalP"/>
    </source>
</evidence>
<dbReference type="EMBL" id="KR025491">
    <property type="protein sequence ID" value="AKU47438.1"/>
    <property type="molecule type" value="Genomic_DNA"/>
</dbReference>
<comment type="subcellular location">
    <subcellularLocation>
        <location evidence="1">Membrane</location>
        <topology evidence="1">Multi-pass membrane protein</topology>
    </subcellularLocation>
</comment>
<dbReference type="GO" id="GO:0009306">
    <property type="term" value="P:protein secretion"/>
    <property type="evidence" value="ECO:0007669"/>
    <property type="project" value="InterPro"/>
</dbReference>
<keyword evidence="7" id="KW-0653">Protein transport</keyword>
<evidence type="ECO:0000256" key="11">
    <source>
        <dbReference type="ARBA" id="ARBA00025638"/>
    </source>
</evidence>
<dbReference type="AlphaFoldDB" id="A0A1B0TI94"/>
<dbReference type="GO" id="GO:0016020">
    <property type="term" value="C:membrane"/>
    <property type="evidence" value="ECO:0007669"/>
    <property type="project" value="UniProtKB-SubCell"/>
</dbReference>
<evidence type="ECO:0000256" key="9">
    <source>
        <dbReference type="ARBA" id="ARBA00023010"/>
    </source>
</evidence>
<proteinExistence type="inferred from homology"/>
<evidence type="ECO:0000256" key="3">
    <source>
        <dbReference type="ARBA" id="ARBA00013657"/>
    </source>
</evidence>
<reference evidence="14" key="1">
    <citation type="journal article" date="2016" name="Bot. Marina">
        <title>Genomic and phylogenetic analysis of Ceramium cimbricum (Ceramiales, Rhodophyta) from the Atlantic and Pacific Oceans supports the naming of a new invasive Pacific entity Ceramium sungminbooi sp. nov.</title>
        <authorList>
            <person name="Hughey J.R."/>
            <person name="Boo G.H."/>
        </authorList>
    </citation>
    <scope>NUCLEOTIDE SEQUENCE</scope>
</reference>
<accession>A0A1B0TI94</accession>
<keyword evidence="9" id="KW-0811">Translocation</keyword>
<dbReference type="GO" id="GO:0015450">
    <property type="term" value="F:protein-transporting ATPase activity"/>
    <property type="evidence" value="ECO:0007669"/>
    <property type="project" value="InterPro"/>
</dbReference>
<dbReference type="Pfam" id="PF03840">
    <property type="entry name" value="SecG"/>
    <property type="match status" value="1"/>
</dbReference>
<dbReference type="InterPro" id="IPR004692">
    <property type="entry name" value="SecG"/>
</dbReference>
<keyword evidence="14" id="KW-0934">Plastid</keyword>
<comment type="function">
    <text evidence="11">Involved in protein export. Participates in an early event of protein translocation across the chloroplast thylakoid membrane.</text>
</comment>